<dbReference type="CDD" id="cd06215">
    <property type="entry name" value="FNR_iron_sulfur_binding_1"/>
    <property type="match status" value="1"/>
</dbReference>
<comment type="cofactor">
    <cofactor evidence="1">
        <name>FAD</name>
        <dbReference type="ChEBI" id="CHEBI:57692"/>
    </cofactor>
</comment>
<dbReference type="PROSITE" id="PS51085">
    <property type="entry name" value="2FE2S_FER_2"/>
    <property type="match status" value="1"/>
</dbReference>
<dbReference type="GO" id="GO:0051537">
    <property type="term" value="F:2 iron, 2 sulfur cluster binding"/>
    <property type="evidence" value="ECO:0007669"/>
    <property type="project" value="UniProtKB-KW"/>
</dbReference>
<comment type="caution">
    <text evidence="11">The sequence shown here is derived from an EMBL/GenBank/DDBJ whole genome shotgun (WGS) entry which is preliminary data.</text>
</comment>
<dbReference type="SUPFAM" id="SSF63380">
    <property type="entry name" value="Riboflavin synthase domain-like"/>
    <property type="match status" value="1"/>
</dbReference>
<evidence type="ECO:0000259" key="9">
    <source>
        <dbReference type="PROSITE" id="PS51085"/>
    </source>
</evidence>
<reference evidence="11 12" key="1">
    <citation type="submission" date="2017-10" db="EMBL/GenBank/DDBJ databases">
        <title>Sequencing the genomes of 1000 actinobacteria strains.</title>
        <authorList>
            <person name="Klenk H.-P."/>
        </authorList>
    </citation>
    <scope>NUCLEOTIDE SEQUENCE [LARGE SCALE GENOMIC DNA]</scope>
    <source>
        <strain evidence="11 12">DSM 46092</strain>
    </source>
</reference>
<dbReference type="PANTHER" id="PTHR47354">
    <property type="entry name" value="NADH OXIDOREDUCTASE HCR"/>
    <property type="match status" value="1"/>
</dbReference>
<protein>
    <submittedName>
        <fullName evidence="11">Ferredoxin-NADP reductase</fullName>
    </submittedName>
</protein>
<keyword evidence="2" id="KW-0285">Flavoprotein</keyword>
<dbReference type="InterPro" id="IPR001433">
    <property type="entry name" value="OxRdtase_FAD/NAD-bd"/>
</dbReference>
<dbReference type="InterPro" id="IPR001041">
    <property type="entry name" value="2Fe-2S_ferredoxin-type"/>
</dbReference>
<dbReference type="GO" id="GO:0016491">
    <property type="term" value="F:oxidoreductase activity"/>
    <property type="evidence" value="ECO:0007669"/>
    <property type="project" value="UniProtKB-KW"/>
</dbReference>
<evidence type="ECO:0000256" key="6">
    <source>
        <dbReference type="ARBA" id="ARBA00023002"/>
    </source>
</evidence>
<dbReference type="PRINTS" id="PR00406">
    <property type="entry name" value="CYTB5RDTASE"/>
</dbReference>
<dbReference type="GO" id="GO:0046872">
    <property type="term" value="F:metal ion binding"/>
    <property type="evidence" value="ECO:0007669"/>
    <property type="project" value="UniProtKB-KW"/>
</dbReference>
<dbReference type="Pfam" id="PF00970">
    <property type="entry name" value="FAD_binding_6"/>
    <property type="match status" value="1"/>
</dbReference>
<evidence type="ECO:0000256" key="3">
    <source>
        <dbReference type="ARBA" id="ARBA00022714"/>
    </source>
</evidence>
<dbReference type="SUPFAM" id="SSF54292">
    <property type="entry name" value="2Fe-2S ferredoxin-like"/>
    <property type="match status" value="1"/>
</dbReference>
<dbReference type="PANTHER" id="PTHR47354:SF6">
    <property type="entry name" value="NADH OXIDOREDUCTASE HCR"/>
    <property type="match status" value="1"/>
</dbReference>
<dbReference type="SUPFAM" id="SSF52343">
    <property type="entry name" value="Ferredoxin reductase-like, C-terminal NADP-linked domain"/>
    <property type="match status" value="1"/>
</dbReference>
<dbReference type="InterPro" id="IPR012675">
    <property type="entry name" value="Beta-grasp_dom_sf"/>
</dbReference>
<proteinExistence type="predicted"/>
<evidence type="ECO:0000256" key="8">
    <source>
        <dbReference type="ARBA" id="ARBA00023014"/>
    </source>
</evidence>
<dbReference type="InterPro" id="IPR006058">
    <property type="entry name" value="2Fe2S_fd_BS"/>
</dbReference>
<dbReference type="Pfam" id="PF00111">
    <property type="entry name" value="Fer2"/>
    <property type="match status" value="1"/>
</dbReference>
<keyword evidence="7" id="KW-0408">Iron</keyword>
<dbReference type="InterPro" id="IPR039261">
    <property type="entry name" value="FNR_nucleotide-bd"/>
</dbReference>
<feature type="domain" description="FAD-binding FR-type" evidence="10">
    <location>
        <begin position="15"/>
        <end position="117"/>
    </location>
</feature>
<feature type="domain" description="2Fe-2S ferredoxin-type" evidence="9">
    <location>
        <begin position="266"/>
        <end position="350"/>
    </location>
</feature>
<accession>A0A2A9G221</accession>
<sequence length="350" mass="36862">MTSPTVAPEISPAEAPDEQLTCTEIVDVTHDVKTFVFEPAVAALSFQPGQFLTFRFLLEGERVERCYTISSPSTRPERPAITVKRVPGGVVSNWLHDHLRPGDVLGASGPFGQFSFAQHAADKYLFLTAGSGITPAMSMVRTLRETGDPAGVVFLHSARTPGDIVFRAELEALAEEPGVSVVILCGRDSPGEQWRGHRGRLTLPVLAAAAPDLAGREIFTCGPPPYLAAVRELLVQAGAEPGRCHVESFVFGAAAPAIPAQTGPAHRVEFRRSGRVIECDPGTTVLAAAASAGLTLPSSCGEGVCGTCKLTLLGGRVDLRHAGGIRPREIAAGRILACCATPVEDLTIDA</sequence>
<dbReference type="InterPro" id="IPR050415">
    <property type="entry name" value="MRET"/>
</dbReference>
<keyword evidence="8" id="KW-0411">Iron-sulfur</keyword>
<dbReference type="PROSITE" id="PS00197">
    <property type="entry name" value="2FE2S_FER_1"/>
    <property type="match status" value="1"/>
</dbReference>
<evidence type="ECO:0000259" key="10">
    <source>
        <dbReference type="PROSITE" id="PS51384"/>
    </source>
</evidence>
<dbReference type="AlphaFoldDB" id="A0A2A9G221"/>
<evidence type="ECO:0000256" key="1">
    <source>
        <dbReference type="ARBA" id="ARBA00001974"/>
    </source>
</evidence>
<dbReference type="PROSITE" id="PS51384">
    <property type="entry name" value="FAD_FR"/>
    <property type="match status" value="1"/>
</dbReference>
<name>A0A2A9G221_9PSEU</name>
<keyword evidence="5" id="KW-0274">FAD</keyword>
<evidence type="ECO:0000313" key="11">
    <source>
        <dbReference type="EMBL" id="PFG56840.1"/>
    </source>
</evidence>
<evidence type="ECO:0000313" key="12">
    <source>
        <dbReference type="Proteomes" id="UP000243542"/>
    </source>
</evidence>
<keyword evidence="12" id="KW-1185">Reference proteome</keyword>
<dbReference type="CDD" id="cd00207">
    <property type="entry name" value="fer2"/>
    <property type="match status" value="1"/>
</dbReference>
<dbReference type="Gene3D" id="2.40.30.10">
    <property type="entry name" value="Translation factors"/>
    <property type="match status" value="1"/>
</dbReference>
<evidence type="ECO:0000256" key="4">
    <source>
        <dbReference type="ARBA" id="ARBA00022723"/>
    </source>
</evidence>
<dbReference type="InterPro" id="IPR008333">
    <property type="entry name" value="Cbr1-like_FAD-bd_dom"/>
</dbReference>
<keyword evidence="6" id="KW-0560">Oxidoreductase</keyword>
<evidence type="ECO:0000256" key="7">
    <source>
        <dbReference type="ARBA" id="ARBA00023004"/>
    </source>
</evidence>
<keyword evidence="4" id="KW-0479">Metal-binding</keyword>
<gene>
    <name evidence="11" type="ORF">ATK36_0372</name>
</gene>
<dbReference type="RefSeq" id="WP_098509536.1">
    <property type="nucleotide sequence ID" value="NZ_JBIAKZ010000019.1"/>
</dbReference>
<dbReference type="Pfam" id="PF00175">
    <property type="entry name" value="NAD_binding_1"/>
    <property type="match status" value="1"/>
</dbReference>
<dbReference type="Gene3D" id="3.40.50.80">
    <property type="entry name" value="Nucleotide-binding domain of ferredoxin-NADP reductase (FNR) module"/>
    <property type="match status" value="1"/>
</dbReference>
<dbReference type="EMBL" id="PDJK01000001">
    <property type="protein sequence ID" value="PFG56840.1"/>
    <property type="molecule type" value="Genomic_DNA"/>
</dbReference>
<dbReference type="InterPro" id="IPR036010">
    <property type="entry name" value="2Fe-2S_ferredoxin-like_sf"/>
</dbReference>
<keyword evidence="3" id="KW-0001">2Fe-2S</keyword>
<dbReference type="Gene3D" id="3.10.20.30">
    <property type="match status" value="1"/>
</dbReference>
<evidence type="ECO:0000256" key="2">
    <source>
        <dbReference type="ARBA" id="ARBA00022630"/>
    </source>
</evidence>
<dbReference type="InterPro" id="IPR017938">
    <property type="entry name" value="Riboflavin_synthase-like_b-brl"/>
</dbReference>
<dbReference type="Proteomes" id="UP000243542">
    <property type="component" value="Unassembled WGS sequence"/>
</dbReference>
<evidence type="ECO:0000256" key="5">
    <source>
        <dbReference type="ARBA" id="ARBA00022827"/>
    </source>
</evidence>
<organism evidence="11 12">
    <name type="scientific">Amycolatopsis sulphurea</name>
    <dbReference type="NCBI Taxonomy" id="76022"/>
    <lineage>
        <taxon>Bacteria</taxon>
        <taxon>Bacillati</taxon>
        <taxon>Actinomycetota</taxon>
        <taxon>Actinomycetes</taxon>
        <taxon>Pseudonocardiales</taxon>
        <taxon>Pseudonocardiaceae</taxon>
        <taxon>Amycolatopsis</taxon>
    </lineage>
</organism>
<dbReference type="InterPro" id="IPR017927">
    <property type="entry name" value="FAD-bd_FR_type"/>
</dbReference>